<dbReference type="GO" id="GO:0003700">
    <property type="term" value="F:DNA-binding transcription factor activity"/>
    <property type="evidence" value="ECO:0007669"/>
    <property type="project" value="InterPro"/>
</dbReference>
<protein>
    <submittedName>
        <fullName evidence="6">LysR family transcriptional regulator</fullName>
    </submittedName>
</protein>
<dbReference type="SUPFAM" id="SSF46785">
    <property type="entry name" value="Winged helix' DNA-binding domain"/>
    <property type="match status" value="1"/>
</dbReference>
<dbReference type="InterPro" id="IPR036388">
    <property type="entry name" value="WH-like_DNA-bd_sf"/>
</dbReference>
<keyword evidence="3" id="KW-0238">DNA-binding</keyword>
<dbReference type="Pfam" id="PF03466">
    <property type="entry name" value="LysR_substrate"/>
    <property type="match status" value="1"/>
</dbReference>
<evidence type="ECO:0000313" key="7">
    <source>
        <dbReference type="Proteomes" id="UP000605848"/>
    </source>
</evidence>
<comment type="similarity">
    <text evidence="1">Belongs to the LysR transcriptional regulatory family.</text>
</comment>
<organism evidence="6 7">
    <name type="scientific">Microvirga aerilata</name>
    <dbReference type="NCBI Taxonomy" id="670292"/>
    <lineage>
        <taxon>Bacteria</taxon>
        <taxon>Pseudomonadati</taxon>
        <taxon>Pseudomonadota</taxon>
        <taxon>Alphaproteobacteria</taxon>
        <taxon>Hyphomicrobiales</taxon>
        <taxon>Methylobacteriaceae</taxon>
        <taxon>Microvirga</taxon>
    </lineage>
</organism>
<name>A0A937CWJ4_9HYPH</name>
<dbReference type="GO" id="GO:0003677">
    <property type="term" value="F:DNA binding"/>
    <property type="evidence" value="ECO:0007669"/>
    <property type="project" value="UniProtKB-KW"/>
</dbReference>
<dbReference type="InterPro" id="IPR050950">
    <property type="entry name" value="HTH-type_LysR_regulators"/>
</dbReference>
<dbReference type="FunFam" id="1.10.10.10:FF:000001">
    <property type="entry name" value="LysR family transcriptional regulator"/>
    <property type="match status" value="1"/>
</dbReference>
<evidence type="ECO:0000256" key="4">
    <source>
        <dbReference type="ARBA" id="ARBA00023163"/>
    </source>
</evidence>
<sequence length="299" mass="32738">MDIEHLRTFARAAELGSFTKAAVSLGLAQPTVSRIIGELEAAWDGPLFYRTGRRVALSELGQEALLRAQPLLREVEQMSEDLRAFSRLPSGSVAVGLPPSLIPSVVPELLNQLRRELSGIRLRVYEGFSEQIEHWLSEGVVDVGIYSKYKEGSLNSGGLMLHSHLVLAGVAARWDVPDEIDFDRLAEFPLVLPALTNGLRMAVDAVARRRKVELTVVAEADSILAQKEMTLNCGCYMIKAPHTIANEKKDNIFASSVIRNPSINRHVVLVTGQQKPLSRAAREVAARATAILRGLSGET</sequence>
<keyword evidence="2" id="KW-0805">Transcription regulation</keyword>
<dbReference type="Proteomes" id="UP000605848">
    <property type="component" value="Unassembled WGS sequence"/>
</dbReference>
<evidence type="ECO:0000256" key="3">
    <source>
        <dbReference type="ARBA" id="ARBA00023125"/>
    </source>
</evidence>
<keyword evidence="7" id="KW-1185">Reference proteome</keyword>
<evidence type="ECO:0000256" key="2">
    <source>
        <dbReference type="ARBA" id="ARBA00023015"/>
    </source>
</evidence>
<evidence type="ECO:0000313" key="6">
    <source>
        <dbReference type="EMBL" id="MBL0403753.1"/>
    </source>
</evidence>
<dbReference type="GO" id="GO:0005829">
    <property type="term" value="C:cytosol"/>
    <property type="evidence" value="ECO:0007669"/>
    <property type="project" value="TreeGrafter"/>
</dbReference>
<dbReference type="Pfam" id="PF00126">
    <property type="entry name" value="HTH_1"/>
    <property type="match status" value="1"/>
</dbReference>
<dbReference type="InterPro" id="IPR000847">
    <property type="entry name" value="LysR_HTH_N"/>
</dbReference>
<gene>
    <name evidence="6" type="ORF">JKG68_07240</name>
</gene>
<feature type="domain" description="HTH lysR-type" evidence="5">
    <location>
        <begin position="1"/>
        <end position="58"/>
    </location>
</feature>
<dbReference type="RefSeq" id="WP_202057452.1">
    <property type="nucleotide sequence ID" value="NZ_JAEQMY010000007.1"/>
</dbReference>
<dbReference type="InterPro" id="IPR036390">
    <property type="entry name" value="WH_DNA-bd_sf"/>
</dbReference>
<dbReference type="SUPFAM" id="SSF53850">
    <property type="entry name" value="Periplasmic binding protein-like II"/>
    <property type="match status" value="1"/>
</dbReference>
<dbReference type="Gene3D" id="3.40.190.290">
    <property type="match status" value="1"/>
</dbReference>
<evidence type="ECO:0000256" key="1">
    <source>
        <dbReference type="ARBA" id="ARBA00009437"/>
    </source>
</evidence>
<dbReference type="InterPro" id="IPR005119">
    <property type="entry name" value="LysR_subst-bd"/>
</dbReference>
<comment type="caution">
    <text evidence="6">The sequence shown here is derived from an EMBL/GenBank/DDBJ whole genome shotgun (WGS) entry which is preliminary data.</text>
</comment>
<dbReference type="PROSITE" id="PS50931">
    <property type="entry name" value="HTH_LYSR"/>
    <property type="match status" value="1"/>
</dbReference>
<dbReference type="PRINTS" id="PR00039">
    <property type="entry name" value="HTHLYSR"/>
</dbReference>
<dbReference type="EMBL" id="JAEQMY010000007">
    <property type="protein sequence ID" value="MBL0403753.1"/>
    <property type="molecule type" value="Genomic_DNA"/>
</dbReference>
<keyword evidence="4" id="KW-0804">Transcription</keyword>
<evidence type="ECO:0000259" key="5">
    <source>
        <dbReference type="PROSITE" id="PS50931"/>
    </source>
</evidence>
<dbReference type="AlphaFoldDB" id="A0A937CWJ4"/>
<proteinExistence type="inferred from homology"/>
<accession>A0A937CWJ4</accession>
<reference evidence="6" key="1">
    <citation type="submission" date="2021-01" db="EMBL/GenBank/DDBJ databases">
        <title>Microvirga sp.</title>
        <authorList>
            <person name="Kim M.K."/>
        </authorList>
    </citation>
    <scope>NUCLEOTIDE SEQUENCE</scope>
    <source>
        <strain evidence="6">5420S-16</strain>
    </source>
</reference>
<dbReference type="Gene3D" id="1.10.10.10">
    <property type="entry name" value="Winged helix-like DNA-binding domain superfamily/Winged helix DNA-binding domain"/>
    <property type="match status" value="1"/>
</dbReference>
<dbReference type="PANTHER" id="PTHR30419:SF8">
    <property type="entry name" value="NITROGEN ASSIMILATION TRANSCRIPTIONAL ACTIVATOR-RELATED"/>
    <property type="match status" value="1"/>
</dbReference>
<dbReference type="PANTHER" id="PTHR30419">
    <property type="entry name" value="HTH-TYPE TRANSCRIPTIONAL REGULATOR YBHD"/>
    <property type="match status" value="1"/>
</dbReference>